<keyword evidence="2" id="KW-1185">Reference proteome</keyword>
<dbReference type="Gene3D" id="1.10.101.10">
    <property type="entry name" value="PGBD-like superfamily/PGBD"/>
    <property type="match status" value="1"/>
</dbReference>
<dbReference type="InterPro" id="IPR002477">
    <property type="entry name" value="Peptidoglycan-bd-like"/>
</dbReference>
<dbReference type="EMBL" id="JBEVCJ010000008">
    <property type="protein sequence ID" value="MET1255303.1"/>
    <property type="molecule type" value="Genomic_DNA"/>
</dbReference>
<protein>
    <submittedName>
        <fullName evidence="1">Peptidoglycan-binding protein</fullName>
    </submittedName>
</protein>
<dbReference type="SUPFAM" id="SSF47090">
    <property type="entry name" value="PGBD-like"/>
    <property type="match status" value="1"/>
</dbReference>
<dbReference type="InterPro" id="IPR036365">
    <property type="entry name" value="PGBD-like_sf"/>
</dbReference>
<dbReference type="SUPFAM" id="SSF54001">
    <property type="entry name" value="Cysteine proteinases"/>
    <property type="match status" value="1"/>
</dbReference>
<dbReference type="Pfam" id="PF05257">
    <property type="entry name" value="CHAP"/>
    <property type="match status" value="1"/>
</dbReference>
<proteinExistence type="predicted"/>
<sequence>MKPVLRKGSRDKAVEQLQKLLNQHDKKLNLKIDGDFGPATEKAVKQFQKIAGLVADGVVGNKTWHALAQITVEKTRTPRLTPQAPLAEIAAQYLGVTETGNNLAGDSEALLAIFKADDLTINGKTDGYPWCAAFVSFCVQKLVKRSPYFSTIIAPREASVNRFLTIWAKNNSCLIFPANSKAFSPQKGDIVVFKFSHIGIVENVNGNTVTTIEGNTNDAGSREGKLVARKNRSKSIIKSFIRLPITTIKLNSRLDELSRYC</sequence>
<reference evidence="1 2" key="1">
    <citation type="submission" date="2024-06" db="EMBL/GenBank/DDBJ databases">
        <authorList>
            <person name="Li F."/>
        </authorList>
    </citation>
    <scope>NUCLEOTIDE SEQUENCE [LARGE SCALE GENOMIC DNA]</scope>
    <source>
        <strain evidence="1 2">GXAS 311</strain>
    </source>
</reference>
<dbReference type="InterPro" id="IPR038765">
    <property type="entry name" value="Papain-like_cys_pep_sf"/>
</dbReference>
<dbReference type="InterPro" id="IPR007921">
    <property type="entry name" value="CHAP_dom"/>
</dbReference>
<evidence type="ECO:0000313" key="2">
    <source>
        <dbReference type="Proteomes" id="UP001548189"/>
    </source>
</evidence>
<evidence type="ECO:0000313" key="1">
    <source>
        <dbReference type="EMBL" id="MET1255303.1"/>
    </source>
</evidence>
<name>A0ABV2BTN9_9GAMM</name>
<gene>
    <name evidence="1" type="ORF">ABVT43_09220</name>
</gene>
<dbReference type="Gene3D" id="3.90.1720.10">
    <property type="entry name" value="endopeptidase domain like (from Nostoc punctiforme)"/>
    <property type="match status" value="1"/>
</dbReference>
<dbReference type="InterPro" id="IPR036366">
    <property type="entry name" value="PGBDSf"/>
</dbReference>
<accession>A0ABV2BTN9</accession>
<comment type="caution">
    <text evidence="1">The sequence shown here is derived from an EMBL/GenBank/DDBJ whole genome shotgun (WGS) entry which is preliminary data.</text>
</comment>
<dbReference type="Proteomes" id="UP001548189">
    <property type="component" value="Unassembled WGS sequence"/>
</dbReference>
<organism evidence="1 2">
    <name type="scientific">Aliikangiella maris</name>
    <dbReference type="NCBI Taxonomy" id="3162458"/>
    <lineage>
        <taxon>Bacteria</taxon>
        <taxon>Pseudomonadati</taxon>
        <taxon>Pseudomonadota</taxon>
        <taxon>Gammaproteobacteria</taxon>
        <taxon>Oceanospirillales</taxon>
        <taxon>Pleioneaceae</taxon>
        <taxon>Aliikangiella</taxon>
    </lineage>
</organism>
<dbReference type="Pfam" id="PF01471">
    <property type="entry name" value="PG_binding_1"/>
    <property type="match status" value="1"/>
</dbReference>